<organism evidence="6 7">
    <name type="scientific">Pelomonas lactea</name>
    <dbReference type="NCBI Taxonomy" id="3299030"/>
    <lineage>
        <taxon>Bacteria</taxon>
        <taxon>Pseudomonadati</taxon>
        <taxon>Pseudomonadota</taxon>
        <taxon>Betaproteobacteria</taxon>
        <taxon>Burkholderiales</taxon>
        <taxon>Sphaerotilaceae</taxon>
        <taxon>Roseateles</taxon>
    </lineage>
</organism>
<sequence length="141" mass="15164">MRATVLAGLLLATTAVAQPPAADALYQAWGGKAGIRAVMDDFVPRLAADPRTAPFFVKTDRQHLAAQLTEQLCQQAGGPCAYQGPPMKLAHEDLEITRGDFNALVEVLQQAMQARGIPFAAQNAMLARLAPMHRDIVNSSR</sequence>
<evidence type="ECO:0000313" key="6">
    <source>
        <dbReference type="EMBL" id="MFG6462311.1"/>
    </source>
</evidence>
<keyword evidence="1" id="KW-0813">Transport</keyword>
<dbReference type="Proteomes" id="UP001606302">
    <property type="component" value="Unassembled WGS sequence"/>
</dbReference>
<keyword evidence="3" id="KW-0479">Metal-binding</keyword>
<evidence type="ECO:0000256" key="1">
    <source>
        <dbReference type="ARBA" id="ARBA00022448"/>
    </source>
</evidence>
<dbReference type="InterPro" id="IPR009050">
    <property type="entry name" value="Globin-like_sf"/>
</dbReference>
<accession>A0ABW7GKI3</accession>
<keyword evidence="4" id="KW-0408">Iron</keyword>
<feature type="chain" id="PRO_5047031546" evidence="5">
    <location>
        <begin position="18"/>
        <end position="141"/>
    </location>
</feature>
<name>A0ABW7GKI3_9BURK</name>
<keyword evidence="7" id="KW-1185">Reference proteome</keyword>
<dbReference type="Pfam" id="PF01152">
    <property type="entry name" value="Bac_globin"/>
    <property type="match status" value="1"/>
</dbReference>
<evidence type="ECO:0000256" key="2">
    <source>
        <dbReference type="ARBA" id="ARBA00022617"/>
    </source>
</evidence>
<protein>
    <submittedName>
        <fullName evidence="6">Group 1 truncated hemoglobin</fullName>
    </submittedName>
</protein>
<dbReference type="RefSeq" id="WP_394511174.1">
    <property type="nucleotide sequence ID" value="NZ_JBIGHX010000003.1"/>
</dbReference>
<dbReference type="InterPro" id="IPR012292">
    <property type="entry name" value="Globin/Proto"/>
</dbReference>
<evidence type="ECO:0000256" key="5">
    <source>
        <dbReference type="SAM" id="SignalP"/>
    </source>
</evidence>
<reference evidence="6 7" key="1">
    <citation type="submission" date="2024-08" db="EMBL/GenBank/DDBJ databases">
        <authorList>
            <person name="Lu H."/>
        </authorList>
    </citation>
    <scope>NUCLEOTIDE SEQUENCE [LARGE SCALE GENOMIC DNA]</scope>
    <source>
        <strain evidence="6 7">DXS20W</strain>
    </source>
</reference>
<keyword evidence="2" id="KW-0349">Heme</keyword>
<dbReference type="SUPFAM" id="SSF46458">
    <property type="entry name" value="Globin-like"/>
    <property type="match status" value="1"/>
</dbReference>
<dbReference type="InterPro" id="IPR001486">
    <property type="entry name" value="Hemoglobin_trunc"/>
</dbReference>
<dbReference type="Gene3D" id="1.10.490.10">
    <property type="entry name" value="Globins"/>
    <property type="match status" value="1"/>
</dbReference>
<comment type="caution">
    <text evidence="6">The sequence shown here is derived from an EMBL/GenBank/DDBJ whole genome shotgun (WGS) entry which is preliminary data.</text>
</comment>
<gene>
    <name evidence="6" type="ORF">ACG04Q_12085</name>
</gene>
<evidence type="ECO:0000313" key="7">
    <source>
        <dbReference type="Proteomes" id="UP001606302"/>
    </source>
</evidence>
<evidence type="ECO:0000256" key="4">
    <source>
        <dbReference type="ARBA" id="ARBA00023004"/>
    </source>
</evidence>
<dbReference type="CDD" id="cd00454">
    <property type="entry name" value="TrHb1_N"/>
    <property type="match status" value="1"/>
</dbReference>
<evidence type="ECO:0000256" key="3">
    <source>
        <dbReference type="ARBA" id="ARBA00022723"/>
    </source>
</evidence>
<dbReference type="EMBL" id="JBIGHX010000003">
    <property type="protein sequence ID" value="MFG6462311.1"/>
    <property type="molecule type" value="Genomic_DNA"/>
</dbReference>
<proteinExistence type="predicted"/>
<feature type="signal peptide" evidence="5">
    <location>
        <begin position="1"/>
        <end position="17"/>
    </location>
</feature>
<keyword evidence="5" id="KW-0732">Signal</keyword>